<sequence>MACAIRILSLTCSSSACERNWSTFNQIHTKKRNRLLTKNLNKMVYMMQNKRLKSKWMKKASLKVEEDPLAMDEIPSDDEWVVREADIIVESDDVHGDGPEVYTQGDTASETITNPSGQGKFKDILQKSNALGKEKQYSLLMKLKKMKKMILCFEIPLEKIFS</sequence>
<dbReference type="EMBL" id="OOIL02003144">
    <property type="protein sequence ID" value="VFQ86362.1"/>
    <property type="molecule type" value="Genomic_DNA"/>
</dbReference>
<dbReference type="Proteomes" id="UP000595140">
    <property type="component" value="Unassembled WGS sequence"/>
</dbReference>
<dbReference type="PROSITE" id="PS51257">
    <property type="entry name" value="PROKAR_LIPOPROTEIN"/>
    <property type="match status" value="1"/>
</dbReference>
<feature type="domain" description="HAT C-terminal dimerisation" evidence="2">
    <location>
        <begin position="4"/>
        <end position="49"/>
    </location>
</feature>
<accession>A0A484MC70</accession>
<dbReference type="Pfam" id="PF05699">
    <property type="entry name" value="Dimer_Tnp_hAT"/>
    <property type="match status" value="1"/>
</dbReference>
<evidence type="ECO:0000313" key="4">
    <source>
        <dbReference type="Proteomes" id="UP000595140"/>
    </source>
</evidence>
<feature type="compositionally biased region" description="Polar residues" evidence="1">
    <location>
        <begin position="104"/>
        <end position="117"/>
    </location>
</feature>
<dbReference type="GO" id="GO:0046983">
    <property type="term" value="F:protein dimerization activity"/>
    <property type="evidence" value="ECO:0007669"/>
    <property type="project" value="InterPro"/>
</dbReference>
<reference evidence="3 4" key="1">
    <citation type="submission" date="2018-04" db="EMBL/GenBank/DDBJ databases">
        <authorList>
            <person name="Vogel A."/>
        </authorList>
    </citation>
    <scope>NUCLEOTIDE SEQUENCE [LARGE SCALE GENOMIC DNA]</scope>
</reference>
<gene>
    <name evidence="3" type="ORF">CCAM_LOCUS28138</name>
</gene>
<dbReference type="InterPro" id="IPR012337">
    <property type="entry name" value="RNaseH-like_sf"/>
</dbReference>
<keyword evidence="4" id="KW-1185">Reference proteome</keyword>
<evidence type="ECO:0000313" key="3">
    <source>
        <dbReference type="EMBL" id="VFQ86362.1"/>
    </source>
</evidence>
<name>A0A484MC70_9ASTE</name>
<dbReference type="OrthoDB" id="1432818at2759"/>
<protein>
    <recommendedName>
        <fullName evidence="2">HAT C-terminal dimerisation domain-containing protein</fullName>
    </recommendedName>
</protein>
<proteinExistence type="predicted"/>
<organism evidence="3 4">
    <name type="scientific">Cuscuta campestris</name>
    <dbReference type="NCBI Taxonomy" id="132261"/>
    <lineage>
        <taxon>Eukaryota</taxon>
        <taxon>Viridiplantae</taxon>
        <taxon>Streptophyta</taxon>
        <taxon>Embryophyta</taxon>
        <taxon>Tracheophyta</taxon>
        <taxon>Spermatophyta</taxon>
        <taxon>Magnoliopsida</taxon>
        <taxon>eudicotyledons</taxon>
        <taxon>Gunneridae</taxon>
        <taxon>Pentapetalae</taxon>
        <taxon>asterids</taxon>
        <taxon>lamiids</taxon>
        <taxon>Solanales</taxon>
        <taxon>Convolvulaceae</taxon>
        <taxon>Cuscuteae</taxon>
        <taxon>Cuscuta</taxon>
        <taxon>Cuscuta subgen. Grammica</taxon>
        <taxon>Cuscuta sect. Cleistogrammica</taxon>
    </lineage>
</organism>
<evidence type="ECO:0000259" key="2">
    <source>
        <dbReference type="Pfam" id="PF05699"/>
    </source>
</evidence>
<dbReference type="SUPFAM" id="SSF53098">
    <property type="entry name" value="Ribonuclease H-like"/>
    <property type="match status" value="1"/>
</dbReference>
<feature type="region of interest" description="Disordered" evidence="1">
    <location>
        <begin position="99"/>
        <end position="119"/>
    </location>
</feature>
<dbReference type="InterPro" id="IPR008906">
    <property type="entry name" value="HATC_C_dom"/>
</dbReference>
<evidence type="ECO:0000256" key="1">
    <source>
        <dbReference type="SAM" id="MobiDB-lite"/>
    </source>
</evidence>
<dbReference type="AlphaFoldDB" id="A0A484MC70"/>